<evidence type="ECO:0000313" key="3">
    <source>
        <dbReference type="Proteomes" id="UP000824002"/>
    </source>
</evidence>
<dbReference type="EMBL" id="DVJP01000017">
    <property type="protein sequence ID" value="HIS75525.1"/>
    <property type="molecule type" value="Genomic_DNA"/>
</dbReference>
<reference evidence="2" key="1">
    <citation type="submission" date="2020-10" db="EMBL/GenBank/DDBJ databases">
        <authorList>
            <person name="Gilroy R."/>
        </authorList>
    </citation>
    <scope>NUCLEOTIDE SEQUENCE</scope>
    <source>
        <strain evidence="2">CHK199-13235</strain>
    </source>
</reference>
<reference evidence="2" key="2">
    <citation type="journal article" date="2021" name="PeerJ">
        <title>Extensive microbial diversity within the chicken gut microbiome revealed by metagenomics and culture.</title>
        <authorList>
            <person name="Gilroy R."/>
            <person name="Ravi A."/>
            <person name="Getino M."/>
            <person name="Pursley I."/>
            <person name="Horton D.L."/>
            <person name="Alikhan N.F."/>
            <person name="Baker D."/>
            <person name="Gharbi K."/>
            <person name="Hall N."/>
            <person name="Watson M."/>
            <person name="Adriaenssens E.M."/>
            <person name="Foster-Nyarko E."/>
            <person name="Jarju S."/>
            <person name="Secka A."/>
            <person name="Antonio M."/>
            <person name="Oren A."/>
            <person name="Chaudhuri R.R."/>
            <person name="La Ragione R."/>
            <person name="Hildebrand F."/>
            <person name="Pallen M.J."/>
        </authorList>
    </citation>
    <scope>NUCLEOTIDE SEQUENCE</scope>
    <source>
        <strain evidence="2">CHK199-13235</strain>
    </source>
</reference>
<proteinExistence type="predicted"/>
<comment type="caution">
    <text evidence="2">The sequence shown here is derived from an EMBL/GenBank/DDBJ whole genome shotgun (WGS) entry which is preliminary data.</text>
</comment>
<name>A0A9D1FLQ8_9FIRM</name>
<dbReference type="Pfam" id="PF09860">
    <property type="entry name" value="DUF2087"/>
    <property type="match status" value="1"/>
</dbReference>
<evidence type="ECO:0000313" key="2">
    <source>
        <dbReference type="EMBL" id="HIS75525.1"/>
    </source>
</evidence>
<gene>
    <name evidence="2" type="ORF">IAB51_01820</name>
</gene>
<organism evidence="2 3">
    <name type="scientific">Candidatus Merdivicinus excrementipullorum</name>
    <dbReference type="NCBI Taxonomy" id="2840867"/>
    <lineage>
        <taxon>Bacteria</taxon>
        <taxon>Bacillati</taxon>
        <taxon>Bacillota</taxon>
        <taxon>Clostridia</taxon>
        <taxon>Eubacteriales</taxon>
        <taxon>Oscillospiraceae</taxon>
        <taxon>Oscillospiraceae incertae sedis</taxon>
        <taxon>Candidatus Merdivicinus</taxon>
    </lineage>
</organism>
<evidence type="ECO:0000259" key="1">
    <source>
        <dbReference type="Pfam" id="PF09860"/>
    </source>
</evidence>
<dbReference type="InterPro" id="IPR018656">
    <property type="entry name" value="DUF2087"/>
</dbReference>
<sequence>MSDLKNFLDADHKLIQFPAKRKMKLQALFYLASKFDKEKVYTEKEVNDLLNQWHTFGDPATLRRELYNHMFLNREPSGASYWLEPVQPTLEELEKKYE</sequence>
<accession>A0A9D1FLQ8</accession>
<feature type="domain" description="DUF2087" evidence="1">
    <location>
        <begin position="13"/>
        <end position="83"/>
    </location>
</feature>
<dbReference type="Proteomes" id="UP000824002">
    <property type="component" value="Unassembled WGS sequence"/>
</dbReference>
<dbReference type="AlphaFoldDB" id="A0A9D1FLQ8"/>
<protein>
    <submittedName>
        <fullName evidence="2">DUF2087 domain-containing protein</fullName>
    </submittedName>
</protein>